<reference evidence="2 3" key="1">
    <citation type="journal article" date="2015" name="Genome Announc.">
        <title>Expanding the biotechnology potential of lactobacilli through comparative genomics of 213 strains and associated genera.</title>
        <authorList>
            <person name="Sun Z."/>
            <person name="Harris H.M."/>
            <person name="McCann A."/>
            <person name="Guo C."/>
            <person name="Argimon S."/>
            <person name="Zhang W."/>
            <person name="Yang X."/>
            <person name="Jeffery I.B."/>
            <person name="Cooney J.C."/>
            <person name="Kagawa T.F."/>
            <person name="Liu W."/>
            <person name="Song Y."/>
            <person name="Salvetti E."/>
            <person name="Wrobel A."/>
            <person name="Rasinkangas P."/>
            <person name="Parkhill J."/>
            <person name="Rea M.C."/>
            <person name="O'Sullivan O."/>
            <person name="Ritari J."/>
            <person name="Douillard F.P."/>
            <person name="Paul Ross R."/>
            <person name="Yang R."/>
            <person name="Briner A.E."/>
            <person name="Felis G.E."/>
            <person name="de Vos W.M."/>
            <person name="Barrangou R."/>
            <person name="Klaenhammer T.R."/>
            <person name="Caufield P.W."/>
            <person name="Cui Y."/>
            <person name="Zhang H."/>
            <person name="O'Toole P.W."/>
        </authorList>
    </citation>
    <scope>NUCLEOTIDE SEQUENCE [LARGE SCALE GENOMIC DNA]</scope>
    <source>
        <strain evidence="2 3">DSM 12744</strain>
    </source>
</reference>
<protein>
    <recommendedName>
        <fullName evidence="4">Multitransmembrane protein</fullName>
    </recommendedName>
</protein>
<feature type="transmembrane region" description="Helical" evidence="1">
    <location>
        <begin position="184"/>
        <end position="208"/>
    </location>
</feature>
<proteinExistence type="predicted"/>
<keyword evidence="1" id="KW-0472">Membrane</keyword>
<organism evidence="2 3">
    <name type="scientific">Schleiferilactobacillus perolens DSM 12744</name>
    <dbReference type="NCBI Taxonomy" id="1423792"/>
    <lineage>
        <taxon>Bacteria</taxon>
        <taxon>Bacillati</taxon>
        <taxon>Bacillota</taxon>
        <taxon>Bacilli</taxon>
        <taxon>Lactobacillales</taxon>
        <taxon>Lactobacillaceae</taxon>
        <taxon>Schleiferilactobacillus</taxon>
    </lineage>
</organism>
<dbReference type="STRING" id="1423792.FD09_GL001945"/>
<accession>A0A0R1NC40</accession>
<dbReference type="AlphaFoldDB" id="A0A0R1NC40"/>
<feature type="transmembrane region" description="Helical" evidence="1">
    <location>
        <begin position="157"/>
        <end position="177"/>
    </location>
</feature>
<evidence type="ECO:0000313" key="2">
    <source>
        <dbReference type="EMBL" id="KRL13912.1"/>
    </source>
</evidence>
<gene>
    <name evidence="2" type="ORF">FD09_GL001945</name>
</gene>
<feature type="transmembrane region" description="Helical" evidence="1">
    <location>
        <begin position="107"/>
        <end position="124"/>
    </location>
</feature>
<dbReference type="Pfam" id="PF07907">
    <property type="entry name" value="YibE_F"/>
    <property type="match status" value="1"/>
</dbReference>
<dbReference type="PATRIC" id="fig|1423792.3.peg.1972"/>
<keyword evidence="1" id="KW-1133">Transmembrane helix</keyword>
<evidence type="ECO:0000256" key="1">
    <source>
        <dbReference type="SAM" id="Phobius"/>
    </source>
</evidence>
<dbReference type="EMBL" id="AZEC01000003">
    <property type="protein sequence ID" value="KRL13912.1"/>
    <property type="molecule type" value="Genomic_DNA"/>
</dbReference>
<keyword evidence="3" id="KW-1185">Reference proteome</keyword>
<dbReference type="InterPro" id="IPR012507">
    <property type="entry name" value="YibE_F"/>
</dbReference>
<evidence type="ECO:0008006" key="4">
    <source>
        <dbReference type="Google" id="ProtNLM"/>
    </source>
</evidence>
<name>A0A0R1NC40_9LACO</name>
<dbReference type="Proteomes" id="UP000051330">
    <property type="component" value="Unassembled WGS sequence"/>
</dbReference>
<feature type="transmembrane region" description="Helical" evidence="1">
    <location>
        <begin position="278"/>
        <end position="301"/>
    </location>
</feature>
<feature type="transmembrane region" description="Helical" evidence="1">
    <location>
        <begin position="131"/>
        <end position="151"/>
    </location>
</feature>
<evidence type="ECO:0000313" key="3">
    <source>
        <dbReference type="Proteomes" id="UP000051330"/>
    </source>
</evidence>
<feature type="transmembrane region" description="Helical" evidence="1">
    <location>
        <begin position="321"/>
        <end position="345"/>
    </location>
</feature>
<comment type="caution">
    <text evidence="2">The sequence shown here is derived from an EMBL/GenBank/DDBJ whole genome shotgun (WGS) entry which is preliminary data.</text>
</comment>
<dbReference type="PANTHER" id="PTHR41771">
    <property type="entry name" value="MEMBRANE PROTEIN-RELATED"/>
    <property type="match status" value="1"/>
</dbReference>
<dbReference type="PANTHER" id="PTHR41771:SF1">
    <property type="entry name" value="MEMBRANE PROTEIN"/>
    <property type="match status" value="1"/>
</dbReference>
<keyword evidence="1" id="KW-0812">Transmembrane</keyword>
<sequence>MTGAFALLVTRVNAGWYSQPVGQITAVHNGAAKKNTDEHGNTDMQTHQTLTVKMLNSAQRGRSFTTGNTFTRSGAVDQPYRTGQQVFITWQNNTHTKLSITNQKRDTVIVLLAWLVVVMLMAILRWRGAVAIFSVVANVCLFLIAIQLELLQYGASMLWIFAILTVLFTIVTLLLILGWKRQFVVASVATLAGTFIAYGIFILVLHLTGEEGLHYEAVAYTVQQPKPIFWASIMIGALGAIMDETSDISSALAQIVVETPTVHRWQLFRSGMNIGREIVGPLISILFMIFMADTFPMAVLYLDNGNSFAQTFTWTMYLGMVQSLVSAIGIVITVPLTSILSVFWLGGRR</sequence>